<dbReference type="InterPro" id="IPR036396">
    <property type="entry name" value="Cyt_P450_sf"/>
</dbReference>
<dbReference type="PRINTS" id="PR00465">
    <property type="entry name" value="EP450IV"/>
</dbReference>
<dbReference type="Gene3D" id="1.10.630.10">
    <property type="entry name" value="Cytochrome P450"/>
    <property type="match status" value="1"/>
</dbReference>
<keyword evidence="3 6" id="KW-0479">Metal-binding</keyword>
<keyword evidence="9" id="KW-1185">Reference proteome</keyword>
<dbReference type="GO" id="GO:0004497">
    <property type="term" value="F:monooxygenase activity"/>
    <property type="evidence" value="ECO:0007669"/>
    <property type="project" value="UniProtKB-KW"/>
</dbReference>
<dbReference type="GO" id="GO:0020037">
    <property type="term" value="F:heme binding"/>
    <property type="evidence" value="ECO:0007669"/>
    <property type="project" value="InterPro"/>
</dbReference>
<keyword evidence="6 7" id="KW-0349">Heme</keyword>
<protein>
    <submittedName>
        <fullName evidence="8">Cytochrome P450</fullName>
    </submittedName>
</protein>
<keyword evidence="7" id="KW-0503">Monooxygenase</keyword>
<evidence type="ECO:0000256" key="1">
    <source>
        <dbReference type="ARBA" id="ARBA00001971"/>
    </source>
</evidence>
<dbReference type="PROSITE" id="PS00086">
    <property type="entry name" value="CYTOCHROME_P450"/>
    <property type="match status" value="1"/>
</dbReference>
<comment type="caution">
    <text evidence="8">The sequence shown here is derived from an EMBL/GenBank/DDBJ whole genome shotgun (WGS) entry which is preliminary data.</text>
</comment>
<evidence type="ECO:0000313" key="8">
    <source>
        <dbReference type="EMBL" id="KAJ7717641.1"/>
    </source>
</evidence>
<keyword evidence="5 6" id="KW-0408">Iron</keyword>
<dbReference type="SUPFAM" id="SSF48264">
    <property type="entry name" value="Cytochrome P450"/>
    <property type="match status" value="1"/>
</dbReference>
<dbReference type="InterPro" id="IPR002403">
    <property type="entry name" value="Cyt_P450_E_grp-IV"/>
</dbReference>
<comment type="similarity">
    <text evidence="2 7">Belongs to the cytochrome P450 family.</text>
</comment>
<dbReference type="GO" id="GO:0005506">
    <property type="term" value="F:iron ion binding"/>
    <property type="evidence" value="ECO:0007669"/>
    <property type="project" value="InterPro"/>
</dbReference>
<keyword evidence="4 7" id="KW-0560">Oxidoreductase</keyword>
<evidence type="ECO:0000256" key="2">
    <source>
        <dbReference type="ARBA" id="ARBA00010617"/>
    </source>
</evidence>
<sequence>MQTILPVVSRVSNRLFIGLKCTNTSGSEGTLTSFTVGRDPEYIKITTQFARDVTTDAMWLHLVPSFLRPLAAPLFGHLETATRKVMKHVGPIIQHRLSMDDQYGPDWPDGDRPNDLISWLLDEARGHPQRRTVRGLTRTLLNVNFGAIHTTTQGFLHALYNLASNLEYVQPLREEIEYVTKSHGWTKAALGKMVKLDSFMKESSRFVPGGAVGLMRQALKDFSFSDGTTVPAGTLVGISVLAEHHSEANYTNGGVFDPFRFSRMREEAGEGIKHQMVAPAPDFLTFGLGRHACPGRFFAVNEQKLIMAHVILTYDLKLKDGVRPEDEWVSIMGGANTTAEVMFKKRR</sequence>
<accession>A0AAD7MIG6</accession>
<dbReference type="InterPro" id="IPR001128">
    <property type="entry name" value="Cyt_P450"/>
</dbReference>
<dbReference type="EMBL" id="JARJLG010000315">
    <property type="protein sequence ID" value="KAJ7717641.1"/>
    <property type="molecule type" value="Genomic_DNA"/>
</dbReference>
<evidence type="ECO:0000256" key="6">
    <source>
        <dbReference type="PIRSR" id="PIRSR602403-1"/>
    </source>
</evidence>
<organism evidence="8 9">
    <name type="scientific">Mycena maculata</name>
    <dbReference type="NCBI Taxonomy" id="230809"/>
    <lineage>
        <taxon>Eukaryota</taxon>
        <taxon>Fungi</taxon>
        <taxon>Dikarya</taxon>
        <taxon>Basidiomycota</taxon>
        <taxon>Agaricomycotina</taxon>
        <taxon>Agaricomycetes</taxon>
        <taxon>Agaricomycetidae</taxon>
        <taxon>Agaricales</taxon>
        <taxon>Marasmiineae</taxon>
        <taxon>Mycenaceae</taxon>
        <taxon>Mycena</taxon>
    </lineage>
</organism>
<proteinExistence type="inferred from homology"/>
<dbReference type="Proteomes" id="UP001215280">
    <property type="component" value="Unassembled WGS sequence"/>
</dbReference>
<evidence type="ECO:0000256" key="7">
    <source>
        <dbReference type="RuleBase" id="RU000461"/>
    </source>
</evidence>
<dbReference type="CDD" id="cd11041">
    <property type="entry name" value="CYP503A1-like"/>
    <property type="match status" value="1"/>
</dbReference>
<evidence type="ECO:0000313" key="9">
    <source>
        <dbReference type="Proteomes" id="UP001215280"/>
    </source>
</evidence>
<feature type="binding site" description="axial binding residue" evidence="6">
    <location>
        <position position="293"/>
    </location>
    <ligand>
        <name>heme</name>
        <dbReference type="ChEBI" id="CHEBI:30413"/>
    </ligand>
    <ligandPart>
        <name>Fe</name>
        <dbReference type="ChEBI" id="CHEBI:18248"/>
    </ligandPart>
</feature>
<evidence type="ECO:0000256" key="5">
    <source>
        <dbReference type="ARBA" id="ARBA00023004"/>
    </source>
</evidence>
<comment type="cofactor">
    <cofactor evidence="1 6">
        <name>heme</name>
        <dbReference type="ChEBI" id="CHEBI:30413"/>
    </cofactor>
</comment>
<evidence type="ECO:0000256" key="3">
    <source>
        <dbReference type="ARBA" id="ARBA00022723"/>
    </source>
</evidence>
<dbReference type="Pfam" id="PF00067">
    <property type="entry name" value="p450"/>
    <property type="match status" value="1"/>
</dbReference>
<evidence type="ECO:0000256" key="4">
    <source>
        <dbReference type="ARBA" id="ARBA00023002"/>
    </source>
</evidence>
<dbReference type="PANTHER" id="PTHR46206">
    <property type="entry name" value="CYTOCHROME P450"/>
    <property type="match status" value="1"/>
</dbReference>
<dbReference type="GO" id="GO:0016705">
    <property type="term" value="F:oxidoreductase activity, acting on paired donors, with incorporation or reduction of molecular oxygen"/>
    <property type="evidence" value="ECO:0007669"/>
    <property type="project" value="InterPro"/>
</dbReference>
<dbReference type="AlphaFoldDB" id="A0AAD7MIG6"/>
<gene>
    <name evidence="8" type="ORF">DFH07DRAFT_899388</name>
</gene>
<name>A0AAD7MIG6_9AGAR</name>
<reference evidence="8" key="1">
    <citation type="submission" date="2023-03" db="EMBL/GenBank/DDBJ databases">
        <title>Massive genome expansion in bonnet fungi (Mycena s.s.) driven by repeated elements and novel gene families across ecological guilds.</title>
        <authorList>
            <consortium name="Lawrence Berkeley National Laboratory"/>
            <person name="Harder C.B."/>
            <person name="Miyauchi S."/>
            <person name="Viragh M."/>
            <person name="Kuo A."/>
            <person name="Thoen E."/>
            <person name="Andreopoulos B."/>
            <person name="Lu D."/>
            <person name="Skrede I."/>
            <person name="Drula E."/>
            <person name="Henrissat B."/>
            <person name="Morin E."/>
            <person name="Kohler A."/>
            <person name="Barry K."/>
            <person name="LaButti K."/>
            <person name="Morin E."/>
            <person name="Salamov A."/>
            <person name="Lipzen A."/>
            <person name="Mereny Z."/>
            <person name="Hegedus B."/>
            <person name="Baldrian P."/>
            <person name="Stursova M."/>
            <person name="Weitz H."/>
            <person name="Taylor A."/>
            <person name="Grigoriev I.V."/>
            <person name="Nagy L.G."/>
            <person name="Martin F."/>
            <person name="Kauserud H."/>
        </authorList>
    </citation>
    <scope>NUCLEOTIDE SEQUENCE</scope>
    <source>
        <strain evidence="8">CBHHK188m</strain>
    </source>
</reference>
<dbReference type="InterPro" id="IPR017972">
    <property type="entry name" value="Cyt_P450_CS"/>
</dbReference>